<comment type="caution">
    <text evidence="2">The sequence shown here is derived from an EMBL/GenBank/DDBJ whole genome shotgun (WGS) entry which is preliminary data.</text>
</comment>
<dbReference type="Proteomes" id="UP001592531">
    <property type="component" value="Unassembled WGS sequence"/>
</dbReference>
<reference evidence="2 3" key="1">
    <citation type="submission" date="2024-09" db="EMBL/GenBank/DDBJ databases">
        <authorList>
            <person name="Lee S.D."/>
        </authorList>
    </citation>
    <scope>NUCLEOTIDE SEQUENCE [LARGE SCALE GENOMIC DNA]</scope>
    <source>
        <strain evidence="2 3">N8-3</strain>
    </source>
</reference>
<feature type="compositionally biased region" description="Pro residues" evidence="1">
    <location>
        <begin position="58"/>
        <end position="76"/>
    </location>
</feature>
<protein>
    <submittedName>
        <fullName evidence="2">Uncharacterized protein</fullName>
    </submittedName>
</protein>
<evidence type="ECO:0000313" key="2">
    <source>
        <dbReference type="EMBL" id="MFC1418771.1"/>
    </source>
</evidence>
<name>A0ABV6VYF0_9ACTN</name>
<gene>
    <name evidence="2" type="ORF">ACEZDE_19340</name>
</gene>
<proteinExistence type="predicted"/>
<keyword evidence="3" id="KW-1185">Reference proteome</keyword>
<evidence type="ECO:0000313" key="3">
    <source>
        <dbReference type="Proteomes" id="UP001592531"/>
    </source>
</evidence>
<organism evidence="2 3">
    <name type="scientific">Streptacidiphilus cavernicola</name>
    <dbReference type="NCBI Taxonomy" id="3342716"/>
    <lineage>
        <taxon>Bacteria</taxon>
        <taxon>Bacillati</taxon>
        <taxon>Actinomycetota</taxon>
        <taxon>Actinomycetes</taxon>
        <taxon>Kitasatosporales</taxon>
        <taxon>Streptomycetaceae</taxon>
        <taxon>Streptacidiphilus</taxon>
    </lineage>
</organism>
<feature type="region of interest" description="Disordered" evidence="1">
    <location>
        <begin position="52"/>
        <end position="76"/>
    </location>
</feature>
<accession>A0ABV6VYF0</accession>
<dbReference type="EMBL" id="JBHFAB010000013">
    <property type="protein sequence ID" value="MFC1418771.1"/>
    <property type="molecule type" value="Genomic_DNA"/>
</dbReference>
<evidence type="ECO:0000256" key="1">
    <source>
        <dbReference type="SAM" id="MobiDB-lite"/>
    </source>
</evidence>
<sequence>MIAVVLAWTAVVEAGAPPEAVSAALAGNQEPLRQWLADNGRDDAAARDRCAKDLDVQPQPPSRIPAPSEPPPRGSG</sequence>
<dbReference type="RefSeq" id="WP_380537567.1">
    <property type="nucleotide sequence ID" value="NZ_JBHFAB010000013.1"/>
</dbReference>